<proteinExistence type="predicted"/>
<dbReference type="Pfam" id="PF09826">
    <property type="entry name" value="Beta_propel"/>
    <property type="match status" value="1"/>
</dbReference>
<evidence type="ECO:0000313" key="4">
    <source>
        <dbReference type="Proteomes" id="UP000006620"/>
    </source>
</evidence>
<feature type="chain" id="PRO_5038652340" description="Copper amine oxidase-like N-terminal domain-containing protein" evidence="1">
    <location>
        <begin position="26"/>
        <end position="820"/>
    </location>
</feature>
<organism evidence="3 4">
    <name type="scientific">Paenibacillus mucilaginosus (strain KNP414)</name>
    <dbReference type="NCBI Taxonomy" id="1036673"/>
    <lineage>
        <taxon>Bacteria</taxon>
        <taxon>Bacillati</taxon>
        <taxon>Bacillota</taxon>
        <taxon>Bacilli</taxon>
        <taxon>Bacillales</taxon>
        <taxon>Paenibacillaceae</taxon>
        <taxon>Paenibacillus</taxon>
    </lineage>
</organism>
<dbReference type="KEGG" id="pms:KNP414_01576"/>
<dbReference type="PATRIC" id="fig|1036673.3.peg.1392"/>
<dbReference type="SUPFAM" id="SSF55383">
    <property type="entry name" value="Copper amine oxidase, domain N"/>
    <property type="match status" value="1"/>
</dbReference>
<reference evidence="3 4" key="2">
    <citation type="journal article" date="2013" name="Genome Announc.">
        <title>Genome Sequence of Growth-Improving Paenibacillus mucilaginosus Strain KNP414.</title>
        <authorList>
            <person name="Lu J.J."/>
            <person name="Wang J.F."/>
            <person name="Hu X.F."/>
        </authorList>
    </citation>
    <scope>NUCLEOTIDE SEQUENCE [LARGE SCALE GENOMIC DNA]</scope>
    <source>
        <strain evidence="3 4">KNP414</strain>
    </source>
</reference>
<dbReference type="HOGENOM" id="CLU_015706_0_0_9"/>
<keyword evidence="1" id="KW-0732">Signal</keyword>
<dbReference type="RefSeq" id="WP_013915302.1">
    <property type="nucleotide sequence ID" value="NC_015690.1"/>
</dbReference>
<feature type="domain" description="Copper amine oxidase-like N-terminal" evidence="2">
    <location>
        <begin position="38"/>
        <end position="144"/>
    </location>
</feature>
<dbReference type="Proteomes" id="UP000006620">
    <property type="component" value="Chromosome"/>
</dbReference>
<accession>F8FNM8</accession>
<sequence length="820" mass="89376">MKRKQLAVGLLALTLLLSGSPGPQAGAAAESAPVGMNLNGQDVRFATAPVFAGSTLMVPLRELSQALGVEVRWNAAEKWAEAEKGSASIKLQPGSENAYRSGREVKLEQAPYVEGEKLMVPLRFFSEAFGFNVYWDALNRKVSIVDADKSLPTVGSFEKLESLLKEMPRAAGISVQNEMLEFKSKTAVTDSAAAPAAPTAIGESGSSASPGYSTTNVQVEGVDEGDVIKTDGEFIYQVNRNRIVIADALPAESMNVVSTVYWEDANFYPQELYVDDTHLVVIGSTSYPAASVPVPLGGPEDQPQAAPVSGSPSHSVIAEKKIAIWPSPYRTTTKTIVYELGDRTKLKAVRETELEGHYISSRKIGDSLYIVTNKSMNFHWLLRENATPEEKLAAAAGPAYRDTAAGDAFVTIGFEDIRYFPKAVEPNYLLVGGIHLKHPNQKMQVTSYLGSGQYVYASESNLYVTVNEYQAAQPMPIPIDPGIGGIATPSIPVPRAEDTVSVIYKFGLDGGTTRYEGRGTVPGHPLSQFSMDEHDGYFRIATTTGSSWRTDEGTSKNNVYVLDEAMKITGSLEDLAPGERIYSVRYMGSRAYMVTFRQVDPLFAIDLSDPRAPKTLGQLKIPGYSDYLHPYDENHLIGFGKEAVVAKPEPAFTGEPAAFTQGMKMALFDVSDPANPKELFKETIGDRGTESELLHNHKALLFSKEKNLLAFPVTVMEIKDKNAADSDSPQAYGEFTFQGAYVYGLDLQSGFHLRGKVTHLSEEAMKKAGSSWYGSDLNIERLLYIGDTLYSASQGMMKANDLASLKELRSLPLPPWQPRP</sequence>
<evidence type="ECO:0000256" key="1">
    <source>
        <dbReference type="SAM" id="SignalP"/>
    </source>
</evidence>
<dbReference type="EMBL" id="CP002869">
    <property type="protein sequence ID" value="AEI40140.1"/>
    <property type="molecule type" value="Genomic_DNA"/>
</dbReference>
<dbReference type="InterPro" id="IPR036582">
    <property type="entry name" value="Mao_N_sf"/>
</dbReference>
<name>F8FNM8_PAEMK</name>
<dbReference type="AlphaFoldDB" id="F8FNM8"/>
<evidence type="ECO:0000259" key="2">
    <source>
        <dbReference type="Pfam" id="PF07833"/>
    </source>
</evidence>
<gene>
    <name evidence="3" type="ordered locus">KNP414_01576</name>
</gene>
<dbReference type="InterPro" id="IPR012854">
    <property type="entry name" value="Cu_amine_oxidase-like_N"/>
</dbReference>
<dbReference type="Gene3D" id="3.30.457.10">
    <property type="entry name" value="Copper amine oxidase-like, N-terminal domain"/>
    <property type="match status" value="1"/>
</dbReference>
<reference evidence="4" key="1">
    <citation type="submission" date="2011-06" db="EMBL/GenBank/DDBJ databases">
        <title>Complete genome sequence of Paenibacillus mucilaginosus KNP414.</title>
        <authorList>
            <person name="Wang J."/>
            <person name="Hu S."/>
            <person name="Hu X."/>
            <person name="Zhang B."/>
            <person name="Dong D."/>
            <person name="Zhang S."/>
            <person name="Zhao K."/>
            <person name="Wu D."/>
        </authorList>
    </citation>
    <scope>NUCLEOTIDE SEQUENCE [LARGE SCALE GENOMIC DNA]</scope>
    <source>
        <strain evidence="4">KNP414</strain>
    </source>
</reference>
<dbReference type="InterPro" id="IPR019198">
    <property type="entry name" value="Beta_propeller_containing"/>
</dbReference>
<evidence type="ECO:0000313" key="3">
    <source>
        <dbReference type="EMBL" id="AEI40140.1"/>
    </source>
</evidence>
<protein>
    <recommendedName>
        <fullName evidence="2">Copper amine oxidase-like N-terminal domain-containing protein</fullName>
    </recommendedName>
</protein>
<feature type="signal peptide" evidence="1">
    <location>
        <begin position="1"/>
        <end position="25"/>
    </location>
</feature>
<dbReference type="Pfam" id="PF07833">
    <property type="entry name" value="Cu_amine_oxidN1"/>
    <property type="match status" value="1"/>
</dbReference>